<reference evidence="6 7" key="1">
    <citation type="submission" date="2024-08" db="EMBL/GenBank/DDBJ databases">
        <title>Gnathostoma spinigerum genome.</title>
        <authorList>
            <person name="Gonzalez-Bertolin B."/>
            <person name="Monzon S."/>
            <person name="Zaballos A."/>
            <person name="Jimenez P."/>
            <person name="Dekumyoy P."/>
            <person name="Varona S."/>
            <person name="Cuesta I."/>
            <person name="Sumanam S."/>
            <person name="Adisakwattana P."/>
            <person name="Gasser R.B."/>
            <person name="Hernandez-Gonzalez A."/>
            <person name="Young N.D."/>
            <person name="Perteguer M.J."/>
        </authorList>
    </citation>
    <scope>NUCLEOTIDE SEQUENCE [LARGE SCALE GENOMIC DNA]</scope>
    <source>
        <strain evidence="6">AL3</strain>
        <tissue evidence="6">Liver</tissue>
    </source>
</reference>
<organism evidence="6 7">
    <name type="scientific">Gnathostoma spinigerum</name>
    <dbReference type="NCBI Taxonomy" id="75299"/>
    <lineage>
        <taxon>Eukaryota</taxon>
        <taxon>Metazoa</taxon>
        <taxon>Ecdysozoa</taxon>
        <taxon>Nematoda</taxon>
        <taxon>Chromadorea</taxon>
        <taxon>Rhabditida</taxon>
        <taxon>Spirurina</taxon>
        <taxon>Gnathostomatomorpha</taxon>
        <taxon>Gnathostomatoidea</taxon>
        <taxon>Gnathostomatidae</taxon>
        <taxon>Gnathostoma</taxon>
    </lineage>
</organism>
<evidence type="ECO:0000259" key="5">
    <source>
        <dbReference type="Pfam" id="PF23608"/>
    </source>
</evidence>
<feature type="compositionally biased region" description="Low complexity" evidence="3">
    <location>
        <begin position="58"/>
        <end position="70"/>
    </location>
</feature>
<comment type="subcellular location">
    <subcellularLocation>
        <location evidence="1">Cell membrane</location>
        <topology evidence="1">Single-pass type I membrane protein</topology>
    </subcellularLocation>
</comment>
<feature type="region of interest" description="Disordered" evidence="3">
    <location>
        <begin position="47"/>
        <end position="70"/>
    </location>
</feature>
<proteinExistence type="predicted"/>
<dbReference type="GO" id="GO:0005886">
    <property type="term" value="C:plasma membrane"/>
    <property type="evidence" value="ECO:0007669"/>
    <property type="project" value="UniProtKB-SubCell"/>
</dbReference>
<evidence type="ECO:0000256" key="2">
    <source>
        <dbReference type="ARBA" id="ARBA00022475"/>
    </source>
</evidence>
<evidence type="ECO:0000313" key="6">
    <source>
        <dbReference type="EMBL" id="MFH4976903.1"/>
    </source>
</evidence>
<dbReference type="AlphaFoldDB" id="A0ABD6EIV4"/>
<keyword evidence="4" id="KW-0472">Membrane</keyword>
<dbReference type="Proteomes" id="UP001608902">
    <property type="component" value="Unassembled WGS sequence"/>
</dbReference>
<evidence type="ECO:0000256" key="1">
    <source>
        <dbReference type="ARBA" id="ARBA00004251"/>
    </source>
</evidence>
<keyword evidence="4" id="KW-0812">Transmembrane</keyword>
<feature type="transmembrane region" description="Helical" evidence="4">
    <location>
        <begin position="12"/>
        <end position="36"/>
    </location>
</feature>
<keyword evidence="2" id="KW-1003">Cell membrane</keyword>
<evidence type="ECO:0000256" key="4">
    <source>
        <dbReference type="SAM" id="Phobius"/>
    </source>
</evidence>
<comment type="caution">
    <text evidence="6">The sequence shown here is derived from an EMBL/GenBank/DDBJ whole genome shotgun (WGS) entry which is preliminary data.</text>
</comment>
<protein>
    <recommendedName>
        <fullName evidence="5">ILCR1 Ig-like domain-containing protein</fullName>
    </recommendedName>
</protein>
<keyword evidence="7" id="KW-1185">Reference proteome</keyword>
<name>A0ABD6EIV4_9BILA</name>
<gene>
    <name evidence="6" type="ORF">AB6A40_003612</name>
</gene>
<dbReference type="EMBL" id="JBGFUD010001905">
    <property type="protein sequence ID" value="MFH4976903.1"/>
    <property type="molecule type" value="Genomic_DNA"/>
</dbReference>
<dbReference type="InterPro" id="IPR038683">
    <property type="entry name" value="IL17RA/B_FnIII-like_1_sf"/>
</dbReference>
<dbReference type="Pfam" id="PF25519">
    <property type="entry name" value="ILCR1_N"/>
    <property type="match status" value="1"/>
</dbReference>
<dbReference type="Gene3D" id="2.60.40.2160">
    <property type="entry name" value="Interleukin-17 receptor A/B, fibronectin-III-like domain 1"/>
    <property type="match status" value="1"/>
</dbReference>
<evidence type="ECO:0000256" key="3">
    <source>
        <dbReference type="SAM" id="MobiDB-lite"/>
    </source>
</evidence>
<dbReference type="InterPro" id="IPR057066">
    <property type="entry name" value="Ig_ILCR1"/>
</dbReference>
<accession>A0ABD6EIV4</accession>
<feature type="domain" description="ILCR1 Ig-like" evidence="5">
    <location>
        <begin position="265"/>
        <end position="344"/>
    </location>
</feature>
<keyword evidence="4" id="KW-1133">Transmembrane helix</keyword>
<evidence type="ECO:0000313" key="7">
    <source>
        <dbReference type="Proteomes" id="UP001608902"/>
    </source>
</evidence>
<dbReference type="Pfam" id="PF23608">
    <property type="entry name" value="Ig_ILCR1"/>
    <property type="match status" value="1"/>
</dbReference>
<sequence>MRFCRVVTNGLNFLFLLLVFVHSSSTNLSLLSFWFIHNAPLRVNSGQSPIDRKVTTRPSSPSSSSLSSSSLREIYGDDLEDNGDSAGFRFECTIQDADCAVRRVDCNNEVIPYVDSLDELPPSAYDVRVEPFARAVPQKAERYWLSVSISWQVPTNTLHMPPKAFLLEVTALNIINSSNSCFLFNISGSRWTPYLLTSSPRLHFSTENLFKFGDSYEVNVISLPRSAAMASMTTKKITMPGRPDLNTANSGLHFDCSRFSNSDASKWTAGFRHVSVYSLPRTIHIEFVGAPPHYCFEAYEVRLKDGTRQDLLRSSIIPVKAMHTEYVGDNAVTFGEYNFTNLEVKCICTCFSTLLHRTSDTFFLLGYILHFCSKLLHIVGWQGLCAICNSNGTSRGWTLFMPRYWY</sequence>